<accession>A0A131YF92</accession>
<dbReference type="PRINTS" id="PR00759">
    <property type="entry name" value="BASICPTASE"/>
</dbReference>
<dbReference type="Pfam" id="PF00014">
    <property type="entry name" value="Kunitz_BPTI"/>
    <property type="match status" value="2"/>
</dbReference>
<reference evidence="6" key="1">
    <citation type="journal article" date="2016" name="Ticks Tick Borne Dis.">
        <title>De novo assembly and annotation of the salivary gland transcriptome of Rhipicephalus appendiculatus male and female ticks during blood feeding.</title>
        <authorList>
            <person name="de Castro M.H."/>
            <person name="de Klerk D."/>
            <person name="Pienaar R."/>
            <person name="Latif A.A."/>
            <person name="Rees D.J."/>
            <person name="Mans B.J."/>
        </authorList>
    </citation>
    <scope>NUCLEOTIDE SEQUENCE</scope>
    <source>
        <tissue evidence="6">Salivary glands</tissue>
    </source>
</reference>
<dbReference type="PANTHER" id="PTHR10083">
    <property type="entry name" value="KUNITZ-TYPE PROTEASE INHIBITOR-RELATED"/>
    <property type="match status" value="1"/>
</dbReference>
<dbReference type="GO" id="GO:0004867">
    <property type="term" value="F:serine-type endopeptidase inhibitor activity"/>
    <property type="evidence" value="ECO:0007669"/>
    <property type="project" value="UniProtKB-KW"/>
</dbReference>
<sequence>MKTRVLIYVFTIRVLGIYGAGQMMPSYCLKPKATGKTCGGGPFTSWYFDHESRKCKAFTFGGCNGNLNRFSSEAQCQRWCLRGVREKAVCSLPVEKEHWNFGIFAWSYDAKKDQCLLLPYSGSSGNANKFASCHQCMNRCSGNENSSYICDVLNYQLMMNYFTRLPFGIGWPV</sequence>
<dbReference type="AlphaFoldDB" id="A0A131YF92"/>
<keyword evidence="4" id="KW-0732">Signal</keyword>
<dbReference type="PROSITE" id="PS00280">
    <property type="entry name" value="BPTI_KUNITZ_1"/>
    <property type="match status" value="1"/>
</dbReference>
<feature type="signal peptide" evidence="4">
    <location>
        <begin position="1"/>
        <end position="16"/>
    </location>
</feature>
<organism evidence="6">
    <name type="scientific">Rhipicephalus appendiculatus</name>
    <name type="common">Brown ear tick</name>
    <dbReference type="NCBI Taxonomy" id="34631"/>
    <lineage>
        <taxon>Eukaryota</taxon>
        <taxon>Metazoa</taxon>
        <taxon>Ecdysozoa</taxon>
        <taxon>Arthropoda</taxon>
        <taxon>Chelicerata</taxon>
        <taxon>Arachnida</taxon>
        <taxon>Acari</taxon>
        <taxon>Parasitiformes</taxon>
        <taxon>Ixodida</taxon>
        <taxon>Ixodoidea</taxon>
        <taxon>Ixodidae</taxon>
        <taxon>Rhipicephalinae</taxon>
        <taxon>Rhipicephalus</taxon>
        <taxon>Rhipicephalus</taxon>
    </lineage>
</organism>
<dbReference type="InterPro" id="IPR050098">
    <property type="entry name" value="TFPI/VKTCI-like"/>
</dbReference>
<dbReference type="SUPFAM" id="SSF57362">
    <property type="entry name" value="BPTI-like"/>
    <property type="match status" value="2"/>
</dbReference>
<dbReference type="GO" id="GO:0005615">
    <property type="term" value="C:extracellular space"/>
    <property type="evidence" value="ECO:0007669"/>
    <property type="project" value="TreeGrafter"/>
</dbReference>
<dbReference type="EMBL" id="GEDV01011359">
    <property type="protein sequence ID" value="JAP77198.1"/>
    <property type="molecule type" value="Transcribed_RNA"/>
</dbReference>
<dbReference type="InterPro" id="IPR002223">
    <property type="entry name" value="Kunitz_BPTI"/>
</dbReference>
<dbReference type="PROSITE" id="PS50279">
    <property type="entry name" value="BPTI_KUNITZ_2"/>
    <property type="match status" value="2"/>
</dbReference>
<feature type="chain" id="PRO_5007285014" evidence="4">
    <location>
        <begin position="17"/>
        <end position="173"/>
    </location>
</feature>
<evidence type="ECO:0000259" key="5">
    <source>
        <dbReference type="PROSITE" id="PS50279"/>
    </source>
</evidence>
<dbReference type="InterPro" id="IPR020901">
    <property type="entry name" value="Prtase_inh_Kunz-CS"/>
</dbReference>
<protein>
    <submittedName>
        <fullName evidence="6">Pancreatic trypsin inhibitor</fullName>
    </submittedName>
</protein>
<dbReference type="PANTHER" id="PTHR10083:SF374">
    <property type="entry name" value="BPTI_KUNITZ INHIBITOR DOMAIN-CONTAINING PROTEIN"/>
    <property type="match status" value="1"/>
</dbReference>
<evidence type="ECO:0000256" key="2">
    <source>
        <dbReference type="ARBA" id="ARBA00022900"/>
    </source>
</evidence>
<feature type="domain" description="BPTI/Kunitz inhibitor" evidence="5">
    <location>
        <begin position="28"/>
        <end position="80"/>
    </location>
</feature>
<dbReference type="InterPro" id="IPR036880">
    <property type="entry name" value="Kunitz_BPTI_sf"/>
</dbReference>
<keyword evidence="3" id="KW-1015">Disulfide bond</keyword>
<keyword evidence="1" id="KW-0646">Protease inhibitor</keyword>
<keyword evidence="2" id="KW-0722">Serine protease inhibitor</keyword>
<feature type="domain" description="BPTI/Kunitz inhibitor" evidence="5">
    <location>
        <begin position="90"/>
        <end position="140"/>
    </location>
</feature>
<dbReference type="CDD" id="cd00109">
    <property type="entry name" value="Kunitz-type"/>
    <property type="match status" value="2"/>
</dbReference>
<evidence type="ECO:0000256" key="4">
    <source>
        <dbReference type="SAM" id="SignalP"/>
    </source>
</evidence>
<dbReference type="FunFam" id="4.10.410.10:FF:000005">
    <property type="entry name" value="Pancreatic trypsin inhibitor"/>
    <property type="match status" value="1"/>
</dbReference>
<evidence type="ECO:0000313" key="6">
    <source>
        <dbReference type="EMBL" id="JAP77198.1"/>
    </source>
</evidence>
<name>A0A131YF92_RHIAP</name>
<dbReference type="Gene3D" id="4.10.410.10">
    <property type="entry name" value="Pancreatic trypsin inhibitor Kunitz domain"/>
    <property type="match status" value="2"/>
</dbReference>
<evidence type="ECO:0000256" key="1">
    <source>
        <dbReference type="ARBA" id="ARBA00022690"/>
    </source>
</evidence>
<evidence type="ECO:0000256" key="3">
    <source>
        <dbReference type="ARBA" id="ARBA00023157"/>
    </source>
</evidence>
<proteinExistence type="predicted"/>
<dbReference type="SMART" id="SM00131">
    <property type="entry name" value="KU"/>
    <property type="match status" value="2"/>
</dbReference>